<reference evidence="2" key="1">
    <citation type="submission" date="2022-08" db="EMBL/GenBank/DDBJ databases">
        <authorList>
            <person name="Deng Y."/>
            <person name="Han X.-F."/>
            <person name="Zhang Y.-Q."/>
        </authorList>
    </citation>
    <scope>NUCLEOTIDE SEQUENCE</scope>
    <source>
        <strain evidence="2">CPCC 205716</strain>
    </source>
</reference>
<accession>A0ABT2GEL9</accession>
<gene>
    <name evidence="2" type="ORF">NVV95_08920</name>
</gene>
<keyword evidence="3" id="KW-1185">Reference proteome</keyword>
<evidence type="ECO:0000313" key="3">
    <source>
        <dbReference type="Proteomes" id="UP001165580"/>
    </source>
</evidence>
<protein>
    <submittedName>
        <fullName evidence="2">Cupin domain-containing protein</fullName>
    </submittedName>
</protein>
<dbReference type="Proteomes" id="UP001165580">
    <property type="component" value="Unassembled WGS sequence"/>
</dbReference>
<name>A0ABT2GEL9_9MICO</name>
<dbReference type="InterPro" id="IPR011051">
    <property type="entry name" value="RmlC_Cupin_sf"/>
</dbReference>
<dbReference type="EMBL" id="JANTEZ010000003">
    <property type="protein sequence ID" value="MCS5714673.1"/>
    <property type="molecule type" value="Genomic_DNA"/>
</dbReference>
<evidence type="ECO:0000313" key="2">
    <source>
        <dbReference type="EMBL" id="MCS5714673.1"/>
    </source>
</evidence>
<sequence>MPDLLTPTSAIDASALELEALPLDPGDVEQGSPRAAIAELLGTPSLAVGVWELSEGVVRDTEVDEVFVVLSGRAEVEVEGSAEVLRLVPGVVGRLAAGSRTRWTVTETLRKVYVTASALEASADGGAGSAR</sequence>
<dbReference type="SUPFAM" id="SSF51182">
    <property type="entry name" value="RmlC-like cupins"/>
    <property type="match status" value="1"/>
</dbReference>
<dbReference type="InterPro" id="IPR008579">
    <property type="entry name" value="UGlyAH_Cupin_dom"/>
</dbReference>
<feature type="domain" description="(S)-ureidoglycine aminohydrolase cupin" evidence="1">
    <location>
        <begin position="48"/>
        <end position="113"/>
    </location>
</feature>
<evidence type="ECO:0000259" key="1">
    <source>
        <dbReference type="Pfam" id="PF05899"/>
    </source>
</evidence>
<organism evidence="2 3">
    <name type="scientific">Herbiconiux gentiana</name>
    <dbReference type="NCBI Taxonomy" id="2970912"/>
    <lineage>
        <taxon>Bacteria</taxon>
        <taxon>Bacillati</taxon>
        <taxon>Actinomycetota</taxon>
        <taxon>Actinomycetes</taxon>
        <taxon>Micrococcales</taxon>
        <taxon>Microbacteriaceae</taxon>
        <taxon>Herbiconiux</taxon>
    </lineage>
</organism>
<proteinExistence type="predicted"/>
<dbReference type="Gene3D" id="2.60.120.10">
    <property type="entry name" value="Jelly Rolls"/>
    <property type="match status" value="1"/>
</dbReference>
<comment type="caution">
    <text evidence="2">The sequence shown here is derived from an EMBL/GenBank/DDBJ whole genome shotgun (WGS) entry which is preliminary data.</text>
</comment>
<dbReference type="InterPro" id="IPR014710">
    <property type="entry name" value="RmlC-like_jellyroll"/>
</dbReference>
<dbReference type="Pfam" id="PF05899">
    <property type="entry name" value="Cupin_3"/>
    <property type="match status" value="1"/>
</dbReference>
<dbReference type="PANTHER" id="PTHR40943">
    <property type="entry name" value="CYTOPLASMIC PROTEIN-RELATED"/>
    <property type="match status" value="1"/>
</dbReference>
<dbReference type="RefSeq" id="WP_259486193.1">
    <property type="nucleotide sequence ID" value="NZ_JANTEZ010000003.1"/>
</dbReference>
<dbReference type="PANTHER" id="PTHR40943:SF1">
    <property type="entry name" value="CYTOPLASMIC PROTEIN"/>
    <property type="match status" value="1"/>
</dbReference>